<name>A0A9J5X0T6_SOLCO</name>
<comment type="caution">
    <text evidence="1">The sequence shown here is derived from an EMBL/GenBank/DDBJ whole genome shotgun (WGS) entry which is preliminary data.</text>
</comment>
<evidence type="ECO:0000313" key="1">
    <source>
        <dbReference type="EMBL" id="KAG5581061.1"/>
    </source>
</evidence>
<organism evidence="1 2">
    <name type="scientific">Solanum commersonii</name>
    <name type="common">Commerson's wild potato</name>
    <name type="synonym">Commerson's nightshade</name>
    <dbReference type="NCBI Taxonomy" id="4109"/>
    <lineage>
        <taxon>Eukaryota</taxon>
        <taxon>Viridiplantae</taxon>
        <taxon>Streptophyta</taxon>
        <taxon>Embryophyta</taxon>
        <taxon>Tracheophyta</taxon>
        <taxon>Spermatophyta</taxon>
        <taxon>Magnoliopsida</taxon>
        <taxon>eudicotyledons</taxon>
        <taxon>Gunneridae</taxon>
        <taxon>Pentapetalae</taxon>
        <taxon>asterids</taxon>
        <taxon>lamiids</taxon>
        <taxon>Solanales</taxon>
        <taxon>Solanaceae</taxon>
        <taxon>Solanoideae</taxon>
        <taxon>Solaneae</taxon>
        <taxon>Solanum</taxon>
    </lineage>
</organism>
<gene>
    <name evidence="1" type="ORF">H5410_051688</name>
</gene>
<dbReference type="Proteomes" id="UP000824120">
    <property type="component" value="Chromosome 10"/>
</dbReference>
<evidence type="ECO:0000313" key="2">
    <source>
        <dbReference type="Proteomes" id="UP000824120"/>
    </source>
</evidence>
<proteinExistence type="predicted"/>
<keyword evidence="2" id="KW-1185">Reference proteome</keyword>
<dbReference type="AlphaFoldDB" id="A0A9J5X0T6"/>
<dbReference type="EMBL" id="JACXVP010000010">
    <property type="protein sequence ID" value="KAG5581061.1"/>
    <property type="molecule type" value="Genomic_DNA"/>
</dbReference>
<protein>
    <submittedName>
        <fullName evidence="1">Uncharacterized protein</fullName>
    </submittedName>
</protein>
<accession>A0A9J5X0T6</accession>
<sequence length="218" mass="23568">MEVSRDPTATDKLFQPTNFTPKSRVNISILLRSPSNLLSSSTSLRESRLYKCKHLSPCNSTRIKQLDSSGTPNCLARTPNGLPFIPVNTLPPKSAAATTPFCPPVIFLDRTLPPGLPLPSRTTTLSPKEINCLAATKPDSPAPITITFPFEAPSVEGLGLGRRTRRPFTAAAETEGGIKSVKNRFLRRRLFTWGGVTPVGGGKSEDIFVSDDFGRSSS</sequence>
<reference evidence="1 2" key="1">
    <citation type="submission" date="2020-09" db="EMBL/GenBank/DDBJ databases">
        <title>De no assembly of potato wild relative species, Solanum commersonii.</title>
        <authorList>
            <person name="Cho K."/>
        </authorList>
    </citation>
    <scope>NUCLEOTIDE SEQUENCE [LARGE SCALE GENOMIC DNA]</scope>
    <source>
        <strain evidence="1">LZ3.2</strain>
        <tissue evidence="1">Leaf</tissue>
    </source>
</reference>